<reference evidence="7" key="1">
    <citation type="submission" date="2021-02" db="EMBL/GenBank/DDBJ databases">
        <authorList>
            <person name="Nowell W R."/>
        </authorList>
    </citation>
    <scope>NUCLEOTIDE SEQUENCE</scope>
</reference>
<feature type="region of interest" description="Disordered" evidence="5">
    <location>
        <begin position="1"/>
        <end position="30"/>
    </location>
</feature>
<comment type="subcellular location">
    <subcellularLocation>
        <location evidence="1">Nucleus</location>
    </subcellularLocation>
</comment>
<evidence type="ECO:0000313" key="10">
    <source>
        <dbReference type="Proteomes" id="UP000663854"/>
    </source>
</evidence>
<dbReference type="EMBL" id="CAJNOH010000015">
    <property type="protein sequence ID" value="CAF0754564.1"/>
    <property type="molecule type" value="Genomic_DNA"/>
</dbReference>
<dbReference type="GO" id="GO:0000981">
    <property type="term" value="F:DNA-binding transcription factor activity, RNA polymerase II-specific"/>
    <property type="evidence" value="ECO:0007669"/>
    <property type="project" value="TreeGrafter"/>
</dbReference>
<evidence type="ECO:0000256" key="2">
    <source>
        <dbReference type="ARBA" id="ARBA00023242"/>
    </source>
</evidence>
<evidence type="ECO:0000256" key="1">
    <source>
        <dbReference type="ARBA" id="ARBA00004123"/>
    </source>
</evidence>
<feature type="compositionally biased region" description="Low complexity" evidence="5">
    <location>
        <begin position="440"/>
        <end position="452"/>
    </location>
</feature>
<sequence length="471" mass="52324">MSQEHSPTGDSDSSTSVLSTTGLSPPRNSILQGKHYEQEHDCRASICSQHSSCSMKFEKTTYESAPVARNTPENNQVRLIDYRGTKLTAFNVDGRELICLPQAFDLFLKNLVGGLHTVYTKLKRLEIIPVVCNVEQVRILRGLGAIQPGVNRCKLLAPAEFDVLYEDCTNSGSRPGRPPKRNSAHQIDDCLDDKRIKLSSSFLLRSFPDFTNQTFKYPVHSNGYVSVPTTNGNQSSSFTHSFGYSAFAPTLPIHFSHNHPSLYHLGDSRTTRLNETNYKSPSIATISSSSSSYRPLSSNELRPFTIDAMLSNANNNGKNLNKENSQQRDRLIKPIDLSTTATDTSSPTTNEQISSSLSSSSSSTLPTAAAALNFFHIKNMIELTVESARLREKQLENEIVDLRNELTKEQDCRQKLEQDILELRRVRNVLVKKLKRLNRSSSTTGNCSNSNGDTKNESSSSPTKPMPIESI</sequence>
<evidence type="ECO:0000259" key="6">
    <source>
        <dbReference type="Pfam" id="PF02437"/>
    </source>
</evidence>
<evidence type="ECO:0000256" key="4">
    <source>
        <dbReference type="SAM" id="Coils"/>
    </source>
</evidence>
<dbReference type="GO" id="GO:0000978">
    <property type="term" value="F:RNA polymerase II cis-regulatory region sequence-specific DNA binding"/>
    <property type="evidence" value="ECO:0007669"/>
    <property type="project" value="TreeGrafter"/>
</dbReference>
<gene>
    <name evidence="9" type="ORF">FNK824_LOCUS9504</name>
    <name evidence="8" type="ORF">JXQ802_LOCUS2252</name>
    <name evidence="7" type="ORF">PYM288_LOCUS2277</name>
</gene>
<proteinExistence type="inferred from homology"/>
<comment type="caution">
    <text evidence="7">The sequence shown here is derived from an EMBL/GenBank/DDBJ whole genome shotgun (WGS) entry which is preliminary data.</text>
</comment>
<keyword evidence="2" id="KW-0539">Nucleus</keyword>
<dbReference type="Gene3D" id="3.10.260.20">
    <property type="entry name" value="Ski"/>
    <property type="match status" value="1"/>
</dbReference>
<dbReference type="CDD" id="cd21081">
    <property type="entry name" value="DHD_Dac"/>
    <property type="match status" value="1"/>
</dbReference>
<feature type="compositionally biased region" description="Low complexity" evidence="5">
    <location>
        <begin position="8"/>
        <end position="24"/>
    </location>
</feature>
<dbReference type="Pfam" id="PF02437">
    <property type="entry name" value="Ski_Sno_DHD"/>
    <property type="match status" value="1"/>
</dbReference>
<accession>A0A813PS20</accession>
<keyword evidence="11" id="KW-1185">Reference proteome</keyword>
<dbReference type="SUPFAM" id="SSF46955">
    <property type="entry name" value="Putative DNA-binding domain"/>
    <property type="match status" value="1"/>
</dbReference>
<evidence type="ECO:0000256" key="3">
    <source>
        <dbReference type="ARBA" id="ARBA00038192"/>
    </source>
</evidence>
<feature type="coiled-coil region" evidence="4">
    <location>
        <begin position="378"/>
        <end position="433"/>
    </location>
</feature>
<dbReference type="PANTHER" id="PTHR12577:SF6">
    <property type="entry name" value="DACHSHUND, ISOFORM B"/>
    <property type="match status" value="1"/>
</dbReference>
<name>A0A813PS20_9BILA</name>
<dbReference type="Proteomes" id="UP000663870">
    <property type="component" value="Unassembled WGS sequence"/>
</dbReference>
<organism evidence="7 10">
    <name type="scientific">Rotaria sordida</name>
    <dbReference type="NCBI Taxonomy" id="392033"/>
    <lineage>
        <taxon>Eukaryota</taxon>
        <taxon>Metazoa</taxon>
        <taxon>Spiralia</taxon>
        <taxon>Gnathifera</taxon>
        <taxon>Rotifera</taxon>
        <taxon>Eurotatoria</taxon>
        <taxon>Bdelloidea</taxon>
        <taxon>Philodinida</taxon>
        <taxon>Philodinidae</taxon>
        <taxon>Rotaria</taxon>
    </lineage>
</organism>
<dbReference type="EMBL" id="CAJNOL010000027">
    <property type="protein sequence ID" value="CAF0762110.1"/>
    <property type="molecule type" value="Genomic_DNA"/>
</dbReference>
<feature type="region of interest" description="Disordered" evidence="5">
    <location>
        <begin position="338"/>
        <end position="363"/>
    </location>
</feature>
<dbReference type="GO" id="GO:0005634">
    <property type="term" value="C:nucleus"/>
    <property type="evidence" value="ECO:0007669"/>
    <property type="project" value="UniProtKB-SubCell"/>
</dbReference>
<keyword evidence="4" id="KW-0175">Coiled coil</keyword>
<evidence type="ECO:0000313" key="8">
    <source>
        <dbReference type="EMBL" id="CAF0762110.1"/>
    </source>
</evidence>
<dbReference type="PANTHER" id="PTHR12577">
    <property type="entry name" value="DACHSHUND"/>
    <property type="match status" value="1"/>
</dbReference>
<dbReference type="GO" id="GO:0005667">
    <property type="term" value="C:transcription regulator complex"/>
    <property type="evidence" value="ECO:0007669"/>
    <property type="project" value="TreeGrafter"/>
</dbReference>
<evidence type="ECO:0000313" key="9">
    <source>
        <dbReference type="EMBL" id="CAF3706208.1"/>
    </source>
</evidence>
<dbReference type="FunFam" id="3.10.260.20:FF:000001">
    <property type="entry name" value="Dachshund homolog 1"/>
    <property type="match status" value="1"/>
</dbReference>
<dbReference type="InterPro" id="IPR037000">
    <property type="entry name" value="Ski_DNA-bd_sf"/>
</dbReference>
<dbReference type="InterPro" id="IPR009061">
    <property type="entry name" value="DNA-bd_dom_put_sf"/>
</dbReference>
<dbReference type="AlphaFoldDB" id="A0A813PS20"/>
<dbReference type="EMBL" id="CAJOBE010001003">
    <property type="protein sequence ID" value="CAF3706208.1"/>
    <property type="molecule type" value="Genomic_DNA"/>
</dbReference>
<protein>
    <recommendedName>
        <fullName evidence="6">SKI/SNO/DAC domain-containing protein</fullName>
    </recommendedName>
</protein>
<evidence type="ECO:0000256" key="5">
    <source>
        <dbReference type="SAM" id="MobiDB-lite"/>
    </source>
</evidence>
<dbReference type="Proteomes" id="UP000663874">
    <property type="component" value="Unassembled WGS sequence"/>
</dbReference>
<feature type="domain" description="SKI/SNO/DAC" evidence="6">
    <location>
        <begin position="65"/>
        <end position="170"/>
    </location>
</feature>
<dbReference type="Proteomes" id="UP000663854">
    <property type="component" value="Unassembled WGS sequence"/>
</dbReference>
<dbReference type="InterPro" id="IPR052417">
    <property type="entry name" value="Dachshund_domain"/>
</dbReference>
<evidence type="ECO:0000313" key="7">
    <source>
        <dbReference type="EMBL" id="CAF0754564.1"/>
    </source>
</evidence>
<dbReference type="InterPro" id="IPR003380">
    <property type="entry name" value="SKI/SNO/DAC"/>
</dbReference>
<evidence type="ECO:0000313" key="11">
    <source>
        <dbReference type="Proteomes" id="UP000663870"/>
    </source>
</evidence>
<comment type="similarity">
    <text evidence="3">Belongs to the DACH/dachshund family.</text>
</comment>
<feature type="region of interest" description="Disordered" evidence="5">
    <location>
        <begin position="440"/>
        <end position="471"/>
    </location>
</feature>